<dbReference type="OrthoDB" id="2167543at2"/>
<organism evidence="2 3">
    <name type="scientific">Eremococcus coleocola ACS-139-V-Col8</name>
    <dbReference type="NCBI Taxonomy" id="908337"/>
    <lineage>
        <taxon>Bacteria</taxon>
        <taxon>Bacillati</taxon>
        <taxon>Bacillota</taxon>
        <taxon>Bacilli</taxon>
        <taxon>Lactobacillales</taxon>
        <taxon>Aerococcaceae</taxon>
        <taxon>Eremococcus</taxon>
    </lineage>
</organism>
<keyword evidence="3" id="KW-1185">Reference proteome</keyword>
<protein>
    <recommendedName>
        <fullName evidence="4">Holin</fullName>
    </recommendedName>
</protein>
<dbReference type="RefSeq" id="WP_006418845.1">
    <property type="nucleotide sequence ID" value="NZ_AENN01000017.1"/>
</dbReference>
<feature type="transmembrane region" description="Helical" evidence="1">
    <location>
        <begin position="26"/>
        <end position="45"/>
    </location>
</feature>
<dbReference type="STRING" id="908337.HMPREF9257_0521"/>
<keyword evidence="1" id="KW-0812">Transmembrane</keyword>
<evidence type="ECO:0000256" key="1">
    <source>
        <dbReference type="SAM" id="Phobius"/>
    </source>
</evidence>
<gene>
    <name evidence="2" type="ORF">HMPREF9257_0521</name>
</gene>
<accession>E4KQG5</accession>
<evidence type="ECO:0000313" key="3">
    <source>
        <dbReference type="Proteomes" id="UP000005990"/>
    </source>
</evidence>
<keyword evidence="1" id="KW-1133">Transmembrane helix</keyword>
<name>E4KQG5_9LACT</name>
<evidence type="ECO:0008006" key="4">
    <source>
        <dbReference type="Google" id="ProtNLM"/>
    </source>
</evidence>
<proteinExistence type="predicted"/>
<comment type="caution">
    <text evidence="2">The sequence shown here is derived from an EMBL/GenBank/DDBJ whole genome shotgun (WGS) entry which is preliminary data.</text>
</comment>
<sequence>MEFNLFIIPVTVILTELLKRYIPTKFVPLFAVFLGLVLGLCYAVWYDQDLFIHGVEGLIYGASATGLYRVGEKVTE</sequence>
<reference evidence="2 3" key="1">
    <citation type="submission" date="2010-10" db="EMBL/GenBank/DDBJ databases">
        <authorList>
            <person name="Durkin A.S."/>
            <person name="Madupu R."/>
            <person name="Torralba M."/>
            <person name="Gillis M."/>
            <person name="Methe B."/>
            <person name="Sutton G."/>
            <person name="Nelson K.E."/>
        </authorList>
    </citation>
    <scope>NUCLEOTIDE SEQUENCE [LARGE SCALE GENOMIC DNA]</scope>
    <source>
        <strain evidence="2 3">ACS-139-V-Col8</strain>
    </source>
</reference>
<dbReference type="EMBL" id="AENN01000017">
    <property type="protein sequence ID" value="EFR30685.1"/>
    <property type="molecule type" value="Genomic_DNA"/>
</dbReference>
<evidence type="ECO:0000313" key="2">
    <source>
        <dbReference type="EMBL" id="EFR30685.1"/>
    </source>
</evidence>
<dbReference type="AlphaFoldDB" id="E4KQG5"/>
<dbReference type="Proteomes" id="UP000005990">
    <property type="component" value="Unassembled WGS sequence"/>
</dbReference>
<keyword evidence="1" id="KW-0472">Membrane</keyword>